<keyword evidence="2" id="KW-0378">Hydrolase</keyword>
<dbReference type="EMBL" id="JARHTQ010000026">
    <property type="protein sequence ID" value="MDF2259804.1"/>
    <property type="molecule type" value="Genomic_DNA"/>
</dbReference>
<feature type="domain" description="Putative restriction endonuclease" evidence="1">
    <location>
        <begin position="17"/>
        <end position="183"/>
    </location>
</feature>
<comment type="caution">
    <text evidence="2">The sequence shown here is derived from an EMBL/GenBank/DDBJ whole genome shotgun (WGS) entry which is preliminary data.</text>
</comment>
<gene>
    <name evidence="2" type="ORF">P2L57_29990</name>
</gene>
<dbReference type="InterPro" id="IPR008538">
    <property type="entry name" value="Uma2"/>
</dbReference>
<dbReference type="PANTHER" id="PTHR35400:SF3">
    <property type="entry name" value="SLL1072 PROTEIN"/>
    <property type="match status" value="1"/>
</dbReference>
<dbReference type="Pfam" id="PF05685">
    <property type="entry name" value="Uma2"/>
    <property type="match status" value="1"/>
</dbReference>
<accession>A0ABT5Z7L9</accession>
<keyword evidence="2" id="KW-0255">Endonuclease</keyword>
<keyword evidence="3" id="KW-1185">Reference proteome</keyword>
<proteinExistence type="predicted"/>
<dbReference type="CDD" id="cd06260">
    <property type="entry name" value="DUF820-like"/>
    <property type="match status" value="1"/>
</dbReference>
<protein>
    <submittedName>
        <fullName evidence="2">Uma2 family endonuclease</fullName>
    </submittedName>
</protein>
<keyword evidence="2" id="KW-0540">Nuclease</keyword>
<dbReference type="Gene3D" id="3.90.1570.10">
    <property type="entry name" value="tt1808, chain A"/>
    <property type="match status" value="1"/>
</dbReference>
<evidence type="ECO:0000313" key="3">
    <source>
        <dbReference type="Proteomes" id="UP001220022"/>
    </source>
</evidence>
<dbReference type="SUPFAM" id="SSF52980">
    <property type="entry name" value="Restriction endonuclease-like"/>
    <property type="match status" value="1"/>
</dbReference>
<dbReference type="GO" id="GO:0004519">
    <property type="term" value="F:endonuclease activity"/>
    <property type="evidence" value="ECO:0007669"/>
    <property type="project" value="UniProtKB-KW"/>
</dbReference>
<dbReference type="InterPro" id="IPR011335">
    <property type="entry name" value="Restrct_endonuc-II-like"/>
</dbReference>
<dbReference type="RefSeq" id="WP_275819773.1">
    <property type="nucleotide sequence ID" value="NZ_BAAANM010000002.1"/>
</dbReference>
<evidence type="ECO:0000259" key="1">
    <source>
        <dbReference type="Pfam" id="PF05685"/>
    </source>
</evidence>
<reference evidence="2 3" key="1">
    <citation type="submission" date="2023-03" db="EMBL/GenBank/DDBJ databases">
        <title>Draft genome sequence of type strain Streptomyces ferralitis JCM 14344.</title>
        <authorList>
            <person name="Klaysubun C."/>
            <person name="Duangmal K."/>
        </authorList>
    </citation>
    <scope>NUCLEOTIDE SEQUENCE [LARGE SCALE GENOMIC DNA]</scope>
    <source>
        <strain evidence="2 3">JCM 14344</strain>
    </source>
</reference>
<name>A0ABT5Z7L9_9ACTN</name>
<dbReference type="PANTHER" id="PTHR35400">
    <property type="entry name" value="SLR1083 PROTEIN"/>
    <property type="match status" value="1"/>
</dbReference>
<organism evidence="2 3">
    <name type="scientific">Streptantibioticus ferralitis</name>
    <dbReference type="NCBI Taxonomy" id="236510"/>
    <lineage>
        <taxon>Bacteria</taxon>
        <taxon>Bacillati</taxon>
        <taxon>Actinomycetota</taxon>
        <taxon>Actinomycetes</taxon>
        <taxon>Kitasatosporales</taxon>
        <taxon>Streptomycetaceae</taxon>
        <taxon>Streptantibioticus</taxon>
    </lineage>
</organism>
<evidence type="ECO:0000313" key="2">
    <source>
        <dbReference type="EMBL" id="MDF2259804.1"/>
    </source>
</evidence>
<dbReference type="InterPro" id="IPR012296">
    <property type="entry name" value="Nuclease_put_TT1808"/>
</dbReference>
<dbReference type="Proteomes" id="UP001220022">
    <property type="component" value="Unassembled WGS sequence"/>
</dbReference>
<sequence>MTATPERLIDVAELAFQNLPGYRPEILGGQLIVTPRADTPHAESLTDVMMPLLAANLHRGETRVVQAIGIWLPTGEEDYAIPDLAIVDADHQDHVVQYNCVEPAACRLVLEVTSSNWRTDLYTKPELYAVAGIPVYVIGDRKHEEVVVLSDPLNGEYRSRSVYGKGQTFVLPESIGAKVELDVDSLLLA</sequence>